<feature type="transmembrane region" description="Helical" evidence="9">
    <location>
        <begin position="142"/>
        <end position="163"/>
    </location>
</feature>
<dbReference type="EMBL" id="QOCW01000015">
    <property type="protein sequence ID" value="RBW68902.1"/>
    <property type="molecule type" value="Genomic_DNA"/>
</dbReference>
<dbReference type="GO" id="GO:0015920">
    <property type="term" value="P:lipopolysaccharide transport"/>
    <property type="evidence" value="ECO:0007669"/>
    <property type="project" value="TreeGrafter"/>
</dbReference>
<evidence type="ECO:0000256" key="1">
    <source>
        <dbReference type="ARBA" id="ARBA00004429"/>
    </source>
</evidence>
<dbReference type="GO" id="GO:0043190">
    <property type="term" value="C:ATP-binding cassette (ABC) transporter complex"/>
    <property type="evidence" value="ECO:0007669"/>
    <property type="project" value="InterPro"/>
</dbReference>
<feature type="transmembrane region" description="Helical" evidence="9">
    <location>
        <begin position="183"/>
        <end position="201"/>
    </location>
</feature>
<keyword evidence="6 9" id="KW-0812">Transmembrane</keyword>
<comment type="caution">
    <text evidence="11">The sequence shown here is derived from an EMBL/GenBank/DDBJ whole genome shotgun (WGS) entry which is preliminary data.</text>
</comment>
<dbReference type="Proteomes" id="UP000253314">
    <property type="component" value="Unassembled WGS sequence"/>
</dbReference>
<dbReference type="AlphaFoldDB" id="A0A366XRZ8"/>
<evidence type="ECO:0000256" key="3">
    <source>
        <dbReference type="ARBA" id="ARBA00022448"/>
    </source>
</evidence>
<dbReference type="PANTHER" id="PTHR30413:SF8">
    <property type="entry name" value="TRANSPORT PERMEASE PROTEIN"/>
    <property type="match status" value="1"/>
</dbReference>
<evidence type="ECO:0000256" key="8">
    <source>
        <dbReference type="ARBA" id="ARBA00023136"/>
    </source>
</evidence>
<feature type="transmembrane region" description="Helical" evidence="9">
    <location>
        <begin position="77"/>
        <end position="98"/>
    </location>
</feature>
<keyword evidence="8 9" id="KW-0472">Membrane</keyword>
<proteinExistence type="inferred from homology"/>
<keyword evidence="4 9" id="KW-1003">Cell membrane</keyword>
<keyword evidence="5" id="KW-0997">Cell inner membrane</keyword>
<dbReference type="PRINTS" id="PR00164">
    <property type="entry name" value="ABC2TRNSPORT"/>
</dbReference>
<comment type="subcellular location">
    <subcellularLocation>
        <location evidence="1">Cell inner membrane</location>
        <topology evidence="1">Multi-pass membrane protein</topology>
    </subcellularLocation>
    <subcellularLocation>
        <location evidence="9">Cell membrane</location>
        <topology evidence="9">Multi-pass membrane protein</topology>
    </subcellularLocation>
</comment>
<dbReference type="Pfam" id="PF01061">
    <property type="entry name" value="ABC2_membrane"/>
    <property type="match status" value="1"/>
</dbReference>
<evidence type="ECO:0000256" key="4">
    <source>
        <dbReference type="ARBA" id="ARBA00022475"/>
    </source>
</evidence>
<feature type="transmembrane region" description="Helical" evidence="9">
    <location>
        <begin position="231"/>
        <end position="251"/>
    </location>
</feature>
<evidence type="ECO:0000256" key="6">
    <source>
        <dbReference type="ARBA" id="ARBA00022692"/>
    </source>
</evidence>
<evidence type="ECO:0000313" key="11">
    <source>
        <dbReference type="EMBL" id="RBW68902.1"/>
    </source>
</evidence>
<dbReference type="PANTHER" id="PTHR30413">
    <property type="entry name" value="INNER MEMBRANE TRANSPORT PERMEASE"/>
    <property type="match status" value="1"/>
</dbReference>
<protein>
    <recommendedName>
        <fullName evidence="9">Transport permease protein</fullName>
    </recommendedName>
</protein>
<feature type="domain" description="ABC transmembrane type-2" evidence="10">
    <location>
        <begin position="33"/>
        <end position="253"/>
    </location>
</feature>
<organism evidence="11 12">
    <name type="scientific">Bacillus taeanensis</name>
    <dbReference type="NCBI Taxonomy" id="273032"/>
    <lineage>
        <taxon>Bacteria</taxon>
        <taxon>Bacillati</taxon>
        <taxon>Bacillota</taxon>
        <taxon>Bacilli</taxon>
        <taxon>Bacillales</taxon>
        <taxon>Bacillaceae</taxon>
        <taxon>Bacillus</taxon>
    </lineage>
</organism>
<keyword evidence="3 9" id="KW-0813">Transport</keyword>
<dbReference type="RefSeq" id="WP_113806756.1">
    <property type="nucleotide sequence ID" value="NZ_QOCW01000015.1"/>
</dbReference>
<evidence type="ECO:0000256" key="7">
    <source>
        <dbReference type="ARBA" id="ARBA00022989"/>
    </source>
</evidence>
<feature type="transmembrane region" description="Helical" evidence="9">
    <location>
        <begin position="32"/>
        <end position="57"/>
    </location>
</feature>
<keyword evidence="7 9" id="KW-1133">Transmembrane helix</keyword>
<sequence length="261" mass="29835">MISNHLSKIKENQNFIWVLTKREIKSQYKQSILGGLWIILQPLFLIMILTVVFSLFVRLPSEGLPYPLFLTAAIIPWRFFTGAAGGAPKIITGFAGIIKQRNFYRPALVFVKLVSEMISFLFASISILLLMLYYGVMPGVNSFYAILIFAVQLILTLGVMFILAATNVYVRDIGLLTPLVMRVWFYLSPIIYSYSFIPIQYQPYLALNPMTGIIDGYRRTLLHNQLPDFTLLTYSFVFGLVVLLIGWFTFLKLEKNFADVI</sequence>
<reference evidence="11 12" key="1">
    <citation type="submission" date="2018-07" db="EMBL/GenBank/DDBJ databases">
        <title>Lottiidibacillus patelloidae gen. nov., sp. nov., isolated from the intestinal tract of a marine limpet and the reclassification of B. taeanensis BH030017T, B. algicola KMM 3737T and B. hwajinpoensis SW-72T as genus Lottiidibacillus.</title>
        <authorList>
            <person name="Liu R."/>
            <person name="Huang Z."/>
        </authorList>
    </citation>
    <scope>NUCLEOTIDE SEQUENCE [LARGE SCALE GENOMIC DNA]</scope>
    <source>
        <strain evidence="11 12">BH030017</strain>
    </source>
</reference>
<feature type="transmembrane region" description="Helical" evidence="9">
    <location>
        <begin position="110"/>
        <end position="136"/>
    </location>
</feature>
<name>A0A366XRZ8_9BACI</name>
<dbReference type="PROSITE" id="PS51012">
    <property type="entry name" value="ABC_TM2"/>
    <property type="match status" value="1"/>
</dbReference>
<keyword evidence="12" id="KW-1185">Reference proteome</keyword>
<evidence type="ECO:0000256" key="9">
    <source>
        <dbReference type="RuleBase" id="RU361157"/>
    </source>
</evidence>
<comment type="similarity">
    <text evidence="2 9">Belongs to the ABC-2 integral membrane protein family.</text>
</comment>
<dbReference type="InterPro" id="IPR000412">
    <property type="entry name" value="ABC_2_transport"/>
</dbReference>
<dbReference type="InterPro" id="IPR047817">
    <property type="entry name" value="ABC2_TM_bact-type"/>
</dbReference>
<gene>
    <name evidence="11" type="ORF">DS031_14290</name>
</gene>
<dbReference type="InterPro" id="IPR013525">
    <property type="entry name" value="ABC2_TM"/>
</dbReference>
<dbReference type="OrthoDB" id="9794365at2"/>
<evidence type="ECO:0000313" key="12">
    <source>
        <dbReference type="Proteomes" id="UP000253314"/>
    </source>
</evidence>
<evidence type="ECO:0000256" key="5">
    <source>
        <dbReference type="ARBA" id="ARBA00022519"/>
    </source>
</evidence>
<accession>A0A366XRZ8</accession>
<evidence type="ECO:0000256" key="2">
    <source>
        <dbReference type="ARBA" id="ARBA00007783"/>
    </source>
</evidence>
<dbReference type="GO" id="GO:0140359">
    <property type="term" value="F:ABC-type transporter activity"/>
    <property type="evidence" value="ECO:0007669"/>
    <property type="project" value="InterPro"/>
</dbReference>
<evidence type="ECO:0000259" key="10">
    <source>
        <dbReference type="PROSITE" id="PS51012"/>
    </source>
</evidence>